<name>A0ABD0QLP0_CIRMR</name>
<evidence type="ECO:0000256" key="1">
    <source>
        <dbReference type="SAM" id="MobiDB-lite"/>
    </source>
</evidence>
<feature type="compositionally biased region" description="Gly residues" evidence="1">
    <location>
        <begin position="18"/>
        <end position="27"/>
    </location>
</feature>
<accession>A0ABD0QLP0</accession>
<dbReference type="EMBL" id="JAMKFB020000008">
    <property type="protein sequence ID" value="KAL0186943.1"/>
    <property type="molecule type" value="Genomic_DNA"/>
</dbReference>
<proteinExistence type="predicted"/>
<evidence type="ECO:0000313" key="2">
    <source>
        <dbReference type="EMBL" id="KAL0186943.1"/>
    </source>
</evidence>
<reference evidence="2 3" key="1">
    <citation type="submission" date="2024-05" db="EMBL/GenBank/DDBJ databases">
        <title>Genome sequencing and assembly of Indian major carp, Cirrhinus mrigala (Hamilton, 1822).</title>
        <authorList>
            <person name="Mohindra V."/>
            <person name="Chowdhury L.M."/>
            <person name="Lal K."/>
            <person name="Jena J.K."/>
        </authorList>
    </citation>
    <scope>NUCLEOTIDE SEQUENCE [LARGE SCALE GENOMIC DNA]</scope>
    <source>
        <strain evidence="2">CM1030</strain>
        <tissue evidence="2">Blood</tissue>
    </source>
</reference>
<dbReference type="Proteomes" id="UP001529510">
    <property type="component" value="Unassembled WGS sequence"/>
</dbReference>
<protein>
    <submittedName>
        <fullName evidence="2">Uncharacterized protein</fullName>
    </submittedName>
</protein>
<gene>
    <name evidence="2" type="ORF">M9458_018613</name>
</gene>
<feature type="region of interest" description="Disordered" evidence="1">
    <location>
        <begin position="1"/>
        <end position="53"/>
    </location>
</feature>
<dbReference type="AlphaFoldDB" id="A0ABD0QLP0"/>
<feature type="compositionally biased region" description="Gly residues" evidence="1">
    <location>
        <begin position="1"/>
        <end position="11"/>
    </location>
</feature>
<feature type="non-terminal residue" evidence="2">
    <location>
        <position position="1"/>
    </location>
</feature>
<keyword evidence="3" id="KW-1185">Reference proteome</keyword>
<evidence type="ECO:0000313" key="3">
    <source>
        <dbReference type="Proteomes" id="UP001529510"/>
    </source>
</evidence>
<organism evidence="2 3">
    <name type="scientific">Cirrhinus mrigala</name>
    <name type="common">Mrigala</name>
    <dbReference type="NCBI Taxonomy" id="683832"/>
    <lineage>
        <taxon>Eukaryota</taxon>
        <taxon>Metazoa</taxon>
        <taxon>Chordata</taxon>
        <taxon>Craniata</taxon>
        <taxon>Vertebrata</taxon>
        <taxon>Euteleostomi</taxon>
        <taxon>Actinopterygii</taxon>
        <taxon>Neopterygii</taxon>
        <taxon>Teleostei</taxon>
        <taxon>Ostariophysi</taxon>
        <taxon>Cypriniformes</taxon>
        <taxon>Cyprinidae</taxon>
        <taxon>Labeoninae</taxon>
        <taxon>Labeonini</taxon>
        <taxon>Cirrhinus</taxon>
    </lineage>
</organism>
<sequence length="53" mass="4729">PAGGGSEGLGGTEPPAGGATGGAGEAGEAGRAETLSRGAAPAHTATMQPGEPT</sequence>
<feature type="non-terminal residue" evidence="2">
    <location>
        <position position="53"/>
    </location>
</feature>
<comment type="caution">
    <text evidence="2">The sequence shown here is derived from an EMBL/GenBank/DDBJ whole genome shotgun (WGS) entry which is preliminary data.</text>
</comment>